<keyword evidence="11" id="KW-1278">Translocase</keyword>
<dbReference type="PROSITE" id="PS00154">
    <property type="entry name" value="ATPASE_E1_E2"/>
    <property type="match status" value="1"/>
</dbReference>
<evidence type="ECO:0000256" key="6">
    <source>
        <dbReference type="ARBA" id="ARBA00022692"/>
    </source>
</evidence>
<keyword evidence="3" id="KW-0596">Phosphopantetheine</keyword>
<dbReference type="Pfam" id="PF23562">
    <property type="entry name" value="AMP-binding_C_3"/>
    <property type="match status" value="1"/>
</dbReference>
<feature type="domain" description="Cation-transporting P-type ATPase N-terminal" evidence="18">
    <location>
        <begin position="1091"/>
        <end position="1165"/>
    </location>
</feature>
<name>A0A8H8T497_9AGAM</name>
<feature type="transmembrane region" description="Helical" evidence="16">
    <location>
        <begin position="1921"/>
        <end position="1945"/>
    </location>
</feature>
<keyword evidence="12 16" id="KW-1133">Transmembrane helix</keyword>
<dbReference type="Pfam" id="PF13246">
    <property type="entry name" value="Cation_ATPase"/>
    <property type="match status" value="1"/>
</dbReference>
<dbReference type="Pfam" id="PF00690">
    <property type="entry name" value="Cation_ATPase_N"/>
    <property type="match status" value="1"/>
</dbReference>
<dbReference type="FunFam" id="3.40.50.1000:FF:000083">
    <property type="entry name" value="Sodium/potassium-transporting ATPase subunit alpha"/>
    <property type="match status" value="1"/>
</dbReference>
<comment type="subcellular location">
    <subcellularLocation>
        <location evidence="1 16">Membrane</location>
        <topology evidence="1 16">Multi-pass membrane protein</topology>
    </subcellularLocation>
</comment>
<dbReference type="PRINTS" id="PR00119">
    <property type="entry name" value="CATATPASE"/>
</dbReference>
<keyword evidence="2 16" id="KW-0813">Transport</keyword>
<dbReference type="GO" id="GO:0005388">
    <property type="term" value="F:P-type calcium transporter activity"/>
    <property type="evidence" value="ECO:0007669"/>
    <property type="project" value="UniProtKB-EC"/>
</dbReference>
<dbReference type="InterPro" id="IPR020845">
    <property type="entry name" value="AMP-binding_CS"/>
</dbReference>
<dbReference type="RefSeq" id="XP_043187520.1">
    <property type="nucleotide sequence ID" value="XM_043321697.1"/>
</dbReference>
<gene>
    <name evidence="19" type="ORF">RhiXN_01878</name>
</gene>
<evidence type="ECO:0000256" key="16">
    <source>
        <dbReference type="RuleBase" id="RU361146"/>
    </source>
</evidence>
<keyword evidence="4" id="KW-0597">Phosphoprotein</keyword>
<dbReference type="PANTHER" id="PTHR42861">
    <property type="entry name" value="CALCIUM-TRANSPORTING ATPASE"/>
    <property type="match status" value="1"/>
</dbReference>
<dbReference type="InterPro" id="IPR009081">
    <property type="entry name" value="PP-bd_ACP"/>
</dbReference>
<dbReference type="InterPro" id="IPR036412">
    <property type="entry name" value="HAD-like_sf"/>
</dbReference>
<evidence type="ECO:0000256" key="1">
    <source>
        <dbReference type="ARBA" id="ARBA00004141"/>
    </source>
</evidence>
<evidence type="ECO:0000256" key="3">
    <source>
        <dbReference type="ARBA" id="ARBA00022450"/>
    </source>
</evidence>
<dbReference type="GO" id="GO:0016887">
    <property type="term" value="F:ATP hydrolysis activity"/>
    <property type="evidence" value="ECO:0007669"/>
    <property type="project" value="InterPro"/>
</dbReference>
<dbReference type="SUPFAM" id="SSF56784">
    <property type="entry name" value="HAD-like"/>
    <property type="match status" value="1"/>
</dbReference>
<dbReference type="Gene3D" id="1.10.1200.10">
    <property type="entry name" value="ACP-like"/>
    <property type="match status" value="1"/>
</dbReference>
<dbReference type="SFLD" id="SFLDF00027">
    <property type="entry name" value="p-type_atpase"/>
    <property type="match status" value="1"/>
</dbReference>
<protein>
    <recommendedName>
        <fullName evidence="16">Calcium-transporting ATPase</fullName>
        <ecNumber evidence="16">7.2.2.10</ecNumber>
    </recommendedName>
</protein>
<comment type="similarity">
    <text evidence="15 16">Belongs to the cation transport ATPase (P-type) (TC 3.A.3) family.</text>
</comment>
<dbReference type="InterPro" id="IPR001757">
    <property type="entry name" value="P_typ_ATPase"/>
</dbReference>
<dbReference type="Gene3D" id="3.40.50.12780">
    <property type="entry name" value="N-terminal domain of ligase-like"/>
    <property type="match status" value="1"/>
</dbReference>
<evidence type="ECO:0000256" key="4">
    <source>
        <dbReference type="ARBA" id="ARBA00022553"/>
    </source>
</evidence>
<dbReference type="InterPro" id="IPR023299">
    <property type="entry name" value="ATPase_P-typ_cyto_dom_N"/>
</dbReference>
<dbReference type="EC" id="7.2.2.10" evidence="16"/>
<dbReference type="Pfam" id="PF00501">
    <property type="entry name" value="AMP-binding"/>
    <property type="match status" value="1"/>
</dbReference>
<dbReference type="PRINTS" id="PR00121">
    <property type="entry name" value="NAKATPASE"/>
</dbReference>
<feature type="domain" description="Polyketide synthase-like phosphopantetheine-binding" evidence="17">
    <location>
        <begin position="595"/>
        <end position="674"/>
    </location>
</feature>
<dbReference type="Gene3D" id="3.40.50.1000">
    <property type="entry name" value="HAD superfamily/HAD-like"/>
    <property type="match status" value="1"/>
</dbReference>
<dbReference type="Gene3D" id="1.20.1110.10">
    <property type="entry name" value="Calcium-transporting ATPase, transmembrane domain"/>
    <property type="match status" value="1"/>
</dbReference>
<evidence type="ECO:0000313" key="20">
    <source>
        <dbReference type="Proteomes" id="UP000650533"/>
    </source>
</evidence>
<sequence>MTIGLSEFDSPATDGSVSLNQLVDYHLGRNPECGFAMLVDVSESSNEQRVVKYRQLAHATHRAAHTVNPGSALPQGTRVAILTSTDTIVNIALVLGILRAGLVPFPISPRVSVAGICHLLIATETVHMVSGGGSAIAHLVENVLSMMEESQQHLNIIYLPTFKELFQPRSGDLFEPFPDPTPLSENSVVAILHSSGSTGLPRPVTYTQGCILSSFVNQPPCYGMGRFGARVGLMALPTFHVMGFITHCFYPQFAGFTSVLFAPGATPVVPSPDVTLRAVVRSQCTFLLTVPTFLEAWSHDNKAINHLKKIDGVVYAGGPLIPHVGNRLVERGIYPSLRPSQPGFNKFMLGVSLRAAYGATEFGAPVEFDLVKRAPEDWIYIEFPDNIQPELIPQNDQDGTYELVMLSTPIYKPFVVNYKNERGGVGYATKDLVVPHPTKLGLWKVVGRLDDQIVLLNGEKTNPVPIEDQIVKSPLIQSAIMFGREQNQTGVLIELHNQVDSLANVDYEKIINQIWPFVELANSNTSTHSRIAREAIIFSETSRPLPRTPKGNVARAAALKLYANDITRMYAQLGQGSSLTSLGAPASWDDVEGVQFWLTRCVTHLLGRQLDPYDDLFQQGFDSLTATLLSGVLRRALSLPPSIEPHIVAEKVTQQSIFNHPSILQLATYLVQLTNNSTSCSPSAPETSTMQTMIARYTQNMKVRHNDPDWPLTGSEPIESVVITGTTGSLGSHILAQLLTNERVKRVWAINRPRRDSGVPVIERQRISFEDKALPIVLLSHPKLTFLECNLNENQLGLSNEDYELIQSSATTIIHNAWQVDFNWNLQSFEPNVQGTRYLVDLALNSTWKRAPRLVFTSSISVAGLGLPGRSLGEEYLTSSSISLGFGYGESKYVAERVLEAAKMAGLETCVIRLGQLSGDRISGSWSKTDWFPSMLASSLTIGYLPDAIGVVSWVPLDAAAQSLLDSCCQVVAELPTVVHIAHPQPSAWPELMKIVTQVIAMEFGKELPFIPLDEWNKMVSKASGLYDDNDTRKRLPTVKLQASVDGMARVDQAIRESNNRDAETYEVFGAPRLDTSRFISPATSPKKMDDAWGKTSEQVLTHFSVNYHTGLTTGQVLENTKRYGKNELPEEPATPLWELILEQFKDQLVLILLGSAVISFVLALFEDHGDSGLFMAFVEPAVILLILVANAAVGVIQETKAERAIDALKEYSPDEAKVTRDGHVAKIHASDLVPGDIVSIAVGDRIPADCRIIEIHSSSFRIDQAILTGESQSVGKIVDAISDTNVVKQDMTNMVFSGTTVVNGNATAIVVRTGEQTAIGDIHRSISSQISEKTPLKRKLDDFGDMLAKVITVICILVWIVNVRHFWDPAHHGVLQGAVYYFKIAVALAVAAIPEGLAAVITACLALGTKKMAQKNAIVRNLPSVETLGATNVICSDKTGTLTTNQMSVSRVLVIDSVSGDPVEYSVEGTTFAPTGSISSLKGNILSSRELQTESMIRLAEVSALCNDAKIVYNEEKDTYTNVGEPTEAALRVLVEKIGCPSAEVTKSFGSLTPRSRSTAVNDYYESQYKRLLTFEFSRDRKMMSVLVKHASNPGSGATLFVKGAPESVLERCNYICVGGQLRPLSQSLRSELLGKVSEVGSQGLRTLALAYSDKADGDASHYKLSTTAEYSQFEQGLVFVGLVGMLDPPRPEVRSAIANCRAAGIRVICITGDNKKTAEAICRQIGIFGLDEDLNGKSYTGRELDALSHEDKILAVQRASLFSRTEPGHKSQLVDLLQGLGLVVAMTGDGVNDAPALKKADIGVAMGSGTDVAKLAADMVLADSNFATIETAVEEGRLIYNNTKQFIRYLISSNIGEVVSIFLTVLLGMPEALIPVQLLWVNLVTDSLPATALGFNPPDHTIMRMPPRDVREPLVGKWLFIRYLIIGTYVGFATVFGYAWWFIFYEGGPQITFHQLTHFHQCSSLFPEIGCAMFTNEMAKTATTISLSILVTVEMFNAANSLSENESLLVLPVWKNPYLVAAIALSMTLHFAILYIPFFTALFSITPLNWQEWKAVVLISLPVIAIDEILKYISATFVDPPSKLKLD</sequence>
<keyword evidence="10" id="KW-0460">Magnesium</keyword>
<dbReference type="GO" id="GO:0016020">
    <property type="term" value="C:membrane"/>
    <property type="evidence" value="ECO:0007669"/>
    <property type="project" value="UniProtKB-SubCell"/>
</dbReference>
<evidence type="ECO:0000256" key="14">
    <source>
        <dbReference type="ARBA" id="ARBA00023136"/>
    </source>
</evidence>
<evidence type="ECO:0000259" key="18">
    <source>
        <dbReference type="SMART" id="SM00831"/>
    </source>
</evidence>
<keyword evidence="9 16" id="KW-0067">ATP-binding</keyword>
<feature type="transmembrane region" description="Helical" evidence="16">
    <location>
        <begin position="2020"/>
        <end position="2045"/>
    </location>
</feature>
<keyword evidence="6 16" id="KW-0812">Transmembrane</keyword>
<proteinExistence type="inferred from homology"/>
<dbReference type="PROSITE" id="PS00455">
    <property type="entry name" value="AMP_BINDING"/>
    <property type="match status" value="1"/>
</dbReference>
<dbReference type="FunFam" id="1.20.1110.10:FF:000037">
    <property type="entry name" value="Calcium-transporting ATPase, putative"/>
    <property type="match status" value="1"/>
</dbReference>
<dbReference type="InterPro" id="IPR006068">
    <property type="entry name" value="ATPase_P-typ_cation-transptr_C"/>
</dbReference>
<evidence type="ECO:0000313" key="19">
    <source>
        <dbReference type="EMBL" id="QRW27283.1"/>
    </source>
</evidence>
<feature type="transmembrane region" description="Helical" evidence="16">
    <location>
        <begin position="1848"/>
        <end position="1869"/>
    </location>
</feature>
<dbReference type="GO" id="GO:0031177">
    <property type="term" value="F:phosphopantetheine binding"/>
    <property type="evidence" value="ECO:0007669"/>
    <property type="project" value="InterPro"/>
</dbReference>
<evidence type="ECO:0000256" key="9">
    <source>
        <dbReference type="ARBA" id="ARBA00022840"/>
    </source>
</evidence>
<keyword evidence="7 16" id="KW-0547">Nucleotide-binding</keyword>
<dbReference type="SUPFAM" id="SSF81660">
    <property type="entry name" value="Metal cation-transporting ATPase, ATP-binding domain N"/>
    <property type="match status" value="1"/>
</dbReference>
<evidence type="ECO:0000256" key="12">
    <source>
        <dbReference type="ARBA" id="ARBA00022989"/>
    </source>
</evidence>
<dbReference type="InterPro" id="IPR004014">
    <property type="entry name" value="ATPase_P-typ_cation-transptr_N"/>
</dbReference>
<dbReference type="SUPFAM" id="SSF47336">
    <property type="entry name" value="ACP-like"/>
    <property type="match status" value="1"/>
</dbReference>
<evidence type="ECO:0000256" key="5">
    <source>
        <dbReference type="ARBA" id="ARBA00022568"/>
    </source>
</evidence>
<dbReference type="InterPro" id="IPR020806">
    <property type="entry name" value="PKS_PP-bd"/>
</dbReference>
<dbReference type="InterPro" id="IPR018303">
    <property type="entry name" value="ATPase_P-typ_P_site"/>
</dbReference>
<dbReference type="Pfam" id="PF00689">
    <property type="entry name" value="Cation_ATPase_C"/>
    <property type="match status" value="1"/>
</dbReference>
<feature type="transmembrane region" description="Helical" evidence="16">
    <location>
        <begin position="1881"/>
        <end position="1900"/>
    </location>
</feature>
<dbReference type="Pfam" id="PF08282">
    <property type="entry name" value="Hydrolase_3"/>
    <property type="match status" value="1"/>
</dbReference>
<dbReference type="GO" id="GO:0005524">
    <property type="term" value="F:ATP binding"/>
    <property type="evidence" value="ECO:0007669"/>
    <property type="project" value="UniProtKB-KW"/>
</dbReference>
<dbReference type="SFLD" id="SFLDS00003">
    <property type="entry name" value="Haloacid_Dehalogenase"/>
    <property type="match status" value="1"/>
</dbReference>
<organism evidence="19 20">
    <name type="scientific">Rhizoctonia solani</name>
    <dbReference type="NCBI Taxonomy" id="456999"/>
    <lineage>
        <taxon>Eukaryota</taxon>
        <taxon>Fungi</taxon>
        <taxon>Dikarya</taxon>
        <taxon>Basidiomycota</taxon>
        <taxon>Agaricomycotina</taxon>
        <taxon>Agaricomycetes</taxon>
        <taxon>Cantharellales</taxon>
        <taxon>Ceratobasidiaceae</taxon>
        <taxon>Rhizoctonia</taxon>
    </lineage>
</organism>
<dbReference type="Gene3D" id="3.40.50.720">
    <property type="entry name" value="NAD(P)-binding Rossmann-like Domain"/>
    <property type="match status" value="1"/>
</dbReference>
<dbReference type="SUPFAM" id="SSF81665">
    <property type="entry name" value="Calcium ATPase, transmembrane domain M"/>
    <property type="match status" value="1"/>
</dbReference>
<keyword evidence="5 16" id="KW-0109">Calcium transport</keyword>
<dbReference type="KEGG" id="rsx:RhiXN_01878"/>
<comment type="catalytic activity">
    <reaction evidence="16">
        <text>Ca(2+)(in) + ATP + H2O = Ca(2+)(out) + ADP + phosphate + H(+)</text>
        <dbReference type="Rhea" id="RHEA:18105"/>
        <dbReference type="ChEBI" id="CHEBI:15377"/>
        <dbReference type="ChEBI" id="CHEBI:15378"/>
        <dbReference type="ChEBI" id="CHEBI:29108"/>
        <dbReference type="ChEBI" id="CHEBI:30616"/>
        <dbReference type="ChEBI" id="CHEBI:43474"/>
        <dbReference type="ChEBI" id="CHEBI:456216"/>
        <dbReference type="EC" id="7.2.2.10"/>
    </reaction>
</comment>
<dbReference type="InterPro" id="IPR008250">
    <property type="entry name" value="ATPase_P-typ_transduc_dom_A_sf"/>
</dbReference>
<evidence type="ECO:0000256" key="7">
    <source>
        <dbReference type="ARBA" id="ARBA00022741"/>
    </source>
</evidence>
<dbReference type="InterPro" id="IPR042099">
    <property type="entry name" value="ANL_N_sf"/>
</dbReference>
<dbReference type="FunFam" id="2.70.150.10:FF:000014">
    <property type="entry name" value="Calcium-transporting ATPase, putative"/>
    <property type="match status" value="1"/>
</dbReference>
<dbReference type="NCBIfam" id="TIGR01116">
    <property type="entry name" value="ATPase-IIA1_Ca"/>
    <property type="match status" value="1"/>
</dbReference>
<dbReference type="Pfam" id="PF00122">
    <property type="entry name" value="E1-E2_ATPase"/>
    <property type="match status" value="1"/>
</dbReference>
<dbReference type="Pfam" id="PF00550">
    <property type="entry name" value="PP-binding"/>
    <property type="match status" value="1"/>
</dbReference>
<dbReference type="InterPro" id="IPR023214">
    <property type="entry name" value="HAD_sf"/>
</dbReference>
<evidence type="ECO:0000256" key="8">
    <source>
        <dbReference type="ARBA" id="ARBA00022837"/>
    </source>
</evidence>
<dbReference type="Pfam" id="PF07993">
    <property type="entry name" value="NAD_binding_4"/>
    <property type="match status" value="1"/>
</dbReference>
<feature type="transmembrane region" description="Helical" evidence="16">
    <location>
        <begin position="1172"/>
        <end position="1194"/>
    </location>
</feature>
<evidence type="ECO:0000256" key="13">
    <source>
        <dbReference type="ARBA" id="ARBA00023065"/>
    </source>
</evidence>
<comment type="function">
    <text evidence="16">Catalyzes the hydrolysis of ATP coupled with the transport of calcium.</text>
</comment>
<feature type="transmembrane region" description="Helical" evidence="16">
    <location>
        <begin position="1347"/>
        <end position="1368"/>
    </location>
</feature>
<dbReference type="Proteomes" id="UP000650533">
    <property type="component" value="Chromosome 16"/>
</dbReference>
<dbReference type="SMART" id="SM00831">
    <property type="entry name" value="Cation_ATPase_N"/>
    <property type="match status" value="1"/>
</dbReference>
<comment type="caution">
    <text evidence="16">Lacks conserved residue(s) required for the propagation of feature annotation.</text>
</comment>
<dbReference type="InterPro" id="IPR044492">
    <property type="entry name" value="P_typ_ATPase_HD_dom"/>
</dbReference>
<dbReference type="InterPro" id="IPR036736">
    <property type="entry name" value="ACP-like_sf"/>
</dbReference>
<dbReference type="CDD" id="cd02083">
    <property type="entry name" value="P-type_ATPase_SERCA"/>
    <property type="match status" value="1"/>
</dbReference>
<dbReference type="Gene3D" id="3.40.1110.10">
    <property type="entry name" value="Calcium-transporting ATPase, cytoplasmic domain N"/>
    <property type="match status" value="1"/>
</dbReference>
<dbReference type="InterPro" id="IPR000873">
    <property type="entry name" value="AMP-dep_synth/lig_dom"/>
</dbReference>
<evidence type="ECO:0000256" key="11">
    <source>
        <dbReference type="ARBA" id="ARBA00022967"/>
    </source>
</evidence>
<evidence type="ECO:0000256" key="15">
    <source>
        <dbReference type="ARBA" id="ARBA00038148"/>
    </source>
</evidence>
<dbReference type="GeneID" id="67024160"/>
<dbReference type="InterPro" id="IPR036291">
    <property type="entry name" value="NAD(P)-bd_dom_sf"/>
</dbReference>
<dbReference type="SUPFAM" id="SSF51735">
    <property type="entry name" value="NAD(P)-binding Rossmann-fold domains"/>
    <property type="match status" value="1"/>
</dbReference>
<dbReference type="InterPro" id="IPR059000">
    <property type="entry name" value="ATPase_P-type_domA"/>
</dbReference>
<keyword evidence="8 16" id="KW-0106">Calcium</keyword>
<dbReference type="InterPro" id="IPR013120">
    <property type="entry name" value="FAR_NAD-bd"/>
</dbReference>
<feature type="transmembrane region" description="Helical" evidence="16">
    <location>
        <begin position="1380"/>
        <end position="1408"/>
    </location>
</feature>
<dbReference type="NCBIfam" id="TIGR01494">
    <property type="entry name" value="ATPase_P-type"/>
    <property type="match status" value="2"/>
</dbReference>
<dbReference type="SMART" id="SM00823">
    <property type="entry name" value="PKS_PP"/>
    <property type="match status" value="1"/>
</dbReference>
<reference evidence="19" key="1">
    <citation type="submission" date="2020-05" db="EMBL/GenBank/DDBJ databases">
        <title>Evolutionary and genomic comparisons of hybrid uninucleate and nonhybrid Rhizoctonia fungi.</title>
        <authorList>
            <person name="Li C."/>
            <person name="Chen X."/>
        </authorList>
    </citation>
    <scope>NUCLEOTIDE SEQUENCE</scope>
    <source>
        <strain evidence="19">AG-1 IA</strain>
    </source>
</reference>
<keyword evidence="13 16" id="KW-0406">Ion transport</keyword>
<dbReference type="SUPFAM" id="SSF81653">
    <property type="entry name" value="Calcium ATPase, transduction domain A"/>
    <property type="match status" value="1"/>
</dbReference>
<evidence type="ECO:0000259" key="17">
    <source>
        <dbReference type="SMART" id="SM00823"/>
    </source>
</evidence>
<evidence type="ECO:0000256" key="2">
    <source>
        <dbReference type="ARBA" id="ARBA00022448"/>
    </source>
</evidence>
<dbReference type="FunFam" id="1.20.1110.10:FF:000027">
    <property type="entry name" value="Calcium-transporting ATPase, putative"/>
    <property type="match status" value="1"/>
</dbReference>
<dbReference type="InterPro" id="IPR023298">
    <property type="entry name" value="ATPase_P-typ_TM_dom_sf"/>
</dbReference>
<dbReference type="FunFam" id="3.40.1110.10:FF:000003">
    <property type="entry name" value="Calcium-transporting ATPase"/>
    <property type="match status" value="1"/>
</dbReference>
<accession>A0A8H8T497</accession>
<dbReference type="EMBL" id="CP059673">
    <property type="protein sequence ID" value="QRW27283.1"/>
    <property type="molecule type" value="Genomic_DNA"/>
</dbReference>
<dbReference type="Gene3D" id="2.70.150.10">
    <property type="entry name" value="Calcium-transporting ATPase, cytoplasmic transduction domain A"/>
    <property type="match status" value="1"/>
</dbReference>
<keyword evidence="14 16" id="KW-0472">Membrane</keyword>
<dbReference type="InterPro" id="IPR005782">
    <property type="entry name" value="P-type_ATPase_IIA"/>
</dbReference>
<dbReference type="SFLD" id="SFLDG00002">
    <property type="entry name" value="C1.7:_P-type_atpase_like"/>
    <property type="match status" value="1"/>
</dbReference>
<evidence type="ECO:0000256" key="10">
    <source>
        <dbReference type="ARBA" id="ARBA00022842"/>
    </source>
</evidence>
<feature type="transmembrane region" description="Helical" evidence="16">
    <location>
        <begin position="2057"/>
        <end position="2080"/>
    </location>
</feature>
<dbReference type="SUPFAM" id="SSF56801">
    <property type="entry name" value="Acetyl-CoA synthetase-like"/>
    <property type="match status" value="1"/>
</dbReference>